<evidence type="ECO:0000256" key="2">
    <source>
        <dbReference type="SAM" id="Phobius"/>
    </source>
</evidence>
<feature type="transmembrane region" description="Helical" evidence="2">
    <location>
        <begin position="17"/>
        <end position="37"/>
    </location>
</feature>
<accession>A0ABQ4I2V6</accession>
<comment type="caution">
    <text evidence="4">The sequence shown here is derived from an EMBL/GenBank/DDBJ whole genome shotgun (WGS) entry which is preliminary data.</text>
</comment>
<dbReference type="Pfam" id="PF26526">
    <property type="entry name" value="DUF8175"/>
    <property type="match status" value="1"/>
</dbReference>
<proteinExistence type="predicted"/>
<dbReference type="RefSeq" id="WP_204013413.1">
    <property type="nucleotide sequence ID" value="NZ_BOOZ01000047.1"/>
</dbReference>
<gene>
    <name evidence="4" type="ORF">Van01_54310</name>
</gene>
<feature type="region of interest" description="Disordered" evidence="1">
    <location>
        <begin position="43"/>
        <end position="69"/>
    </location>
</feature>
<name>A0ABQ4I2V6_9ACTN</name>
<dbReference type="Proteomes" id="UP000647017">
    <property type="component" value="Unassembled WGS sequence"/>
</dbReference>
<keyword evidence="2" id="KW-0812">Transmembrane</keyword>
<feature type="domain" description="DUF8175" evidence="3">
    <location>
        <begin position="41"/>
        <end position="242"/>
    </location>
</feature>
<evidence type="ECO:0000313" key="4">
    <source>
        <dbReference type="EMBL" id="GIJ12217.1"/>
    </source>
</evidence>
<dbReference type="EMBL" id="BOOZ01000047">
    <property type="protein sequence ID" value="GIJ12217.1"/>
    <property type="molecule type" value="Genomic_DNA"/>
</dbReference>
<evidence type="ECO:0000259" key="3">
    <source>
        <dbReference type="Pfam" id="PF26526"/>
    </source>
</evidence>
<sequence>MTDDVITRTRRTAARRLTAVGAVIATLLLAAAGVVFISRARPTPAPPASPAPHASQPPTGSSSAENDLPDDLRWVDVAGVAVPASTQGGPSDTSAGLARGFSHDRGGAVLAAVHIVLRVAPQVGADIFNPTLAAQVVGPDVAAMRARVSQEYDDLRGQEQASYGGPVGELHTALRGYRVTAYTPGEASVELLTESATDTDRRVLAASAVRMSWTGSDWALIAPAGGRFDASVWLVTDASGFTVFPGGR</sequence>
<protein>
    <recommendedName>
        <fullName evidence="3">DUF8175 domain-containing protein</fullName>
    </recommendedName>
</protein>
<organism evidence="4 5">
    <name type="scientific">Micromonospora andamanensis</name>
    <dbReference type="NCBI Taxonomy" id="1287068"/>
    <lineage>
        <taxon>Bacteria</taxon>
        <taxon>Bacillati</taxon>
        <taxon>Actinomycetota</taxon>
        <taxon>Actinomycetes</taxon>
        <taxon>Micromonosporales</taxon>
        <taxon>Micromonosporaceae</taxon>
        <taxon>Micromonospora</taxon>
    </lineage>
</organism>
<keyword evidence="2" id="KW-1133">Transmembrane helix</keyword>
<keyword evidence="5" id="KW-1185">Reference proteome</keyword>
<reference evidence="4 5" key="1">
    <citation type="submission" date="2021-01" db="EMBL/GenBank/DDBJ databases">
        <title>Whole genome shotgun sequence of Verrucosispora andamanensis NBRC 109075.</title>
        <authorList>
            <person name="Komaki H."/>
            <person name="Tamura T."/>
        </authorList>
    </citation>
    <scope>NUCLEOTIDE SEQUENCE [LARGE SCALE GENOMIC DNA]</scope>
    <source>
        <strain evidence="4 5">NBRC 109075</strain>
    </source>
</reference>
<evidence type="ECO:0000313" key="5">
    <source>
        <dbReference type="Proteomes" id="UP000647017"/>
    </source>
</evidence>
<evidence type="ECO:0000256" key="1">
    <source>
        <dbReference type="SAM" id="MobiDB-lite"/>
    </source>
</evidence>
<keyword evidence="2" id="KW-0472">Membrane</keyword>
<dbReference type="InterPro" id="IPR058488">
    <property type="entry name" value="DUF8175"/>
</dbReference>